<gene>
    <name evidence="2" type="ORF">KOF26_11845</name>
</gene>
<dbReference type="RefSeq" id="WP_216325026.1">
    <property type="nucleotide sequence ID" value="NZ_JAHKRT010000006.1"/>
</dbReference>
<dbReference type="EMBL" id="JAHKRT010000006">
    <property type="protein sequence ID" value="MBU3078561.1"/>
    <property type="molecule type" value="Genomic_DNA"/>
</dbReference>
<dbReference type="NCBIfam" id="TIGR00481">
    <property type="entry name" value="YbhB/YbcL family Raf kinase inhibitor-like protein"/>
    <property type="match status" value="1"/>
</dbReference>
<feature type="chain" id="PRO_5046587275" evidence="1">
    <location>
        <begin position="22"/>
        <end position="187"/>
    </location>
</feature>
<dbReference type="PANTHER" id="PTHR30289">
    <property type="entry name" value="UNCHARACTERIZED PROTEIN YBCL-RELATED"/>
    <property type="match status" value="1"/>
</dbReference>
<protein>
    <submittedName>
        <fullName evidence="2">YbhB/YbcL family Raf kinase inhibitor-like protein</fullName>
    </submittedName>
</protein>
<feature type="signal peptide" evidence="1">
    <location>
        <begin position="1"/>
        <end position="21"/>
    </location>
</feature>
<dbReference type="InterPro" id="IPR005247">
    <property type="entry name" value="YbhB_YbcL/LppC-like"/>
</dbReference>
<evidence type="ECO:0000313" key="2">
    <source>
        <dbReference type="EMBL" id="MBU3078561.1"/>
    </source>
</evidence>
<dbReference type="GO" id="GO:0004860">
    <property type="term" value="F:protein kinase inhibitor activity"/>
    <property type="evidence" value="ECO:0007669"/>
    <property type="project" value="UniProtKB-KW"/>
</dbReference>
<comment type="caution">
    <text evidence="2">The sequence shown here is derived from an EMBL/GenBank/DDBJ whole genome shotgun (WGS) entry which is preliminary data.</text>
</comment>
<dbReference type="Proteomes" id="UP000776276">
    <property type="component" value="Unassembled WGS sequence"/>
</dbReference>
<name>A0ABS6BMG9_9SPHN</name>
<evidence type="ECO:0000256" key="1">
    <source>
        <dbReference type="SAM" id="SignalP"/>
    </source>
</evidence>
<accession>A0ABS6BMG9</accession>
<reference evidence="2 3" key="1">
    <citation type="submission" date="2021-06" db="EMBL/GenBank/DDBJ databases">
        <title>Sphingomonas sp. XMGL2, whole genome shotgun sequencing project.</title>
        <authorList>
            <person name="Zhao G."/>
            <person name="Shen L."/>
        </authorList>
    </citation>
    <scope>NUCLEOTIDE SEQUENCE [LARGE SCALE GENOMIC DNA]</scope>
    <source>
        <strain evidence="2 3">XMGL2</strain>
    </source>
</reference>
<keyword evidence="1" id="KW-0732">Signal</keyword>
<dbReference type="InterPro" id="IPR008914">
    <property type="entry name" value="PEBP"/>
</dbReference>
<sequence length="187" mass="19474">MRRSILSLSLAAIAMSGGAVAQQPAVFTLSSTSFRDGAVLDVKHAGATAGNANCVGRNVSPQLSWSGAPEGTKSLAFLMIDPEGRNGLEVAHWVAYGVPVSRTSFAEGEAAQPPRGYVGGKSTQGLDYYSGPCTPPNTTYHHYTFVAIATDLAPDALPAGLTREELMAKLNGHAKASSGLVGFFRHP</sequence>
<keyword evidence="2" id="KW-0649">Protein kinase inhibitor</keyword>
<dbReference type="Pfam" id="PF01161">
    <property type="entry name" value="PBP"/>
    <property type="match status" value="1"/>
</dbReference>
<dbReference type="CDD" id="cd00865">
    <property type="entry name" value="PEBP_bact_arch"/>
    <property type="match status" value="1"/>
</dbReference>
<proteinExistence type="predicted"/>
<keyword evidence="3" id="KW-1185">Reference proteome</keyword>
<organism evidence="2 3">
    <name type="scientific">Sphingomonas quercus</name>
    <dbReference type="NCBI Taxonomy" id="2842451"/>
    <lineage>
        <taxon>Bacteria</taxon>
        <taxon>Pseudomonadati</taxon>
        <taxon>Pseudomonadota</taxon>
        <taxon>Alphaproteobacteria</taxon>
        <taxon>Sphingomonadales</taxon>
        <taxon>Sphingomonadaceae</taxon>
        <taxon>Sphingomonas</taxon>
    </lineage>
</organism>
<evidence type="ECO:0000313" key="3">
    <source>
        <dbReference type="Proteomes" id="UP000776276"/>
    </source>
</evidence>
<dbReference type="PANTHER" id="PTHR30289:SF1">
    <property type="entry name" value="PEBP (PHOSPHATIDYLETHANOLAMINE-BINDING PROTEIN) FAMILY PROTEIN"/>
    <property type="match status" value="1"/>
</dbReference>